<reference evidence="3" key="1">
    <citation type="submission" date="2025-08" db="UniProtKB">
        <authorList>
            <consortium name="RefSeq"/>
        </authorList>
    </citation>
    <scope>IDENTIFICATION</scope>
</reference>
<organism evidence="2 3">
    <name type="scientific">Nelumbo nucifera</name>
    <name type="common">Sacred lotus</name>
    <dbReference type="NCBI Taxonomy" id="4432"/>
    <lineage>
        <taxon>Eukaryota</taxon>
        <taxon>Viridiplantae</taxon>
        <taxon>Streptophyta</taxon>
        <taxon>Embryophyta</taxon>
        <taxon>Tracheophyta</taxon>
        <taxon>Spermatophyta</taxon>
        <taxon>Magnoliopsida</taxon>
        <taxon>Proteales</taxon>
        <taxon>Nelumbonaceae</taxon>
        <taxon>Nelumbo</taxon>
    </lineage>
</organism>
<evidence type="ECO:0000313" key="3">
    <source>
        <dbReference type="RefSeq" id="XP_010263300.1"/>
    </source>
</evidence>
<name>A0A1U8A9D6_NELNU</name>
<keyword evidence="1" id="KW-0812">Transmembrane</keyword>
<dbReference type="RefSeq" id="XP_010263300.1">
    <property type="nucleotide sequence ID" value="XM_010264998.2"/>
</dbReference>
<gene>
    <name evidence="3" type="primary">LOC104601603</name>
</gene>
<dbReference type="GeneID" id="104601603"/>
<dbReference type="Proteomes" id="UP000189703">
    <property type="component" value="Unplaced"/>
</dbReference>
<protein>
    <submittedName>
        <fullName evidence="3">Uncharacterized protein LOC104601603</fullName>
    </submittedName>
</protein>
<proteinExistence type="predicted"/>
<accession>A0A1U8A9D6</accession>
<dbReference type="InParanoid" id="A0A1U8A9D6"/>
<keyword evidence="1" id="KW-0472">Membrane</keyword>
<keyword evidence="1" id="KW-1133">Transmembrane helix</keyword>
<sequence length="124" mass="14020">MTNSMRTSKPPSLWISLHLIYHAWTIVSGFVCALMSYRIKVLEKIFKLLQMEVIHEAPFLILFMLLHARVSSLEIAQRSRPRREVDGEGGCNCSNTTEARTVSRTKARLPKGQSVGKETCCLVV</sequence>
<dbReference type="KEGG" id="nnu:104601603"/>
<evidence type="ECO:0000256" key="1">
    <source>
        <dbReference type="SAM" id="Phobius"/>
    </source>
</evidence>
<keyword evidence="2" id="KW-1185">Reference proteome</keyword>
<feature type="transmembrane region" description="Helical" evidence="1">
    <location>
        <begin position="12"/>
        <end position="37"/>
    </location>
</feature>
<dbReference type="AlphaFoldDB" id="A0A1U8A9D6"/>
<evidence type="ECO:0000313" key="2">
    <source>
        <dbReference type="Proteomes" id="UP000189703"/>
    </source>
</evidence>